<dbReference type="KEGG" id="nzs:SLY_0675"/>
<keyword evidence="3 7" id="KW-0479">Metal-binding</keyword>
<dbReference type="FunFam" id="3.40.50.720:FF:000095">
    <property type="entry name" value="NADP-dependent malic enzyme"/>
    <property type="match status" value="1"/>
</dbReference>
<dbReference type="InterPro" id="IPR001891">
    <property type="entry name" value="Malic_OxRdtase"/>
</dbReference>
<dbReference type="InterPro" id="IPR037062">
    <property type="entry name" value="Malic_N_dom_sf"/>
</dbReference>
<protein>
    <submittedName>
        <fullName evidence="11">Putative NAD-dependent malic enzyme 4</fullName>
    </submittedName>
</protein>
<name>R4RMN7_PHYAS</name>
<evidence type="ECO:0000256" key="7">
    <source>
        <dbReference type="PIRSR" id="PIRSR000106-3"/>
    </source>
</evidence>
<evidence type="ECO:0000256" key="1">
    <source>
        <dbReference type="ARBA" id="ARBA00001936"/>
    </source>
</evidence>
<dbReference type="SUPFAM" id="SSF51735">
    <property type="entry name" value="NAD(P)-binding Rossmann-fold domains"/>
    <property type="match status" value="1"/>
</dbReference>
<keyword evidence="12" id="KW-1185">Reference proteome</keyword>
<feature type="binding site" evidence="7">
    <location>
        <position position="180"/>
    </location>
    <ligand>
        <name>a divalent metal cation</name>
        <dbReference type="ChEBI" id="CHEBI:60240"/>
    </ligand>
</feature>
<feature type="active site" description="Proton acceptor" evidence="5">
    <location>
        <position position="112"/>
    </location>
</feature>
<evidence type="ECO:0000256" key="5">
    <source>
        <dbReference type="PIRSR" id="PIRSR000106-1"/>
    </source>
</evidence>
<feature type="binding site" evidence="6">
    <location>
        <position position="336"/>
    </location>
    <ligand>
        <name>(S)-malate</name>
        <dbReference type="ChEBI" id="CHEBI:15589"/>
    </ligand>
</feature>
<dbReference type="GO" id="GO:0051287">
    <property type="term" value="F:NAD binding"/>
    <property type="evidence" value="ECO:0007669"/>
    <property type="project" value="InterPro"/>
</dbReference>
<dbReference type="Pfam" id="PF03949">
    <property type="entry name" value="Malic_M"/>
    <property type="match status" value="1"/>
</dbReference>
<comment type="similarity">
    <text evidence="2 8">Belongs to the malic enzymes family.</text>
</comment>
<dbReference type="InterPro" id="IPR051674">
    <property type="entry name" value="Malate_Decarboxylase"/>
</dbReference>
<proteinExistence type="inferred from homology"/>
<feature type="binding site" evidence="7">
    <location>
        <position position="155"/>
    </location>
    <ligand>
        <name>a divalent metal cation</name>
        <dbReference type="ChEBI" id="CHEBI:60240"/>
    </ligand>
</feature>
<evidence type="ECO:0000259" key="9">
    <source>
        <dbReference type="SMART" id="SM00919"/>
    </source>
</evidence>
<dbReference type="PANTHER" id="PTHR43237">
    <property type="entry name" value="NADP-DEPENDENT MALIC ENZYME"/>
    <property type="match status" value="1"/>
</dbReference>
<dbReference type="CDD" id="cd05311">
    <property type="entry name" value="NAD_bind_2_malic_enz"/>
    <property type="match status" value="1"/>
</dbReference>
<dbReference type="InterPro" id="IPR012301">
    <property type="entry name" value="Malic_N_dom"/>
</dbReference>
<evidence type="ECO:0000313" key="11">
    <source>
        <dbReference type="EMBL" id="AGL90590.1"/>
    </source>
</evidence>
<reference evidence="11 12" key="1">
    <citation type="journal article" date="2013" name="BMC Genomics">
        <title>Comparison of the complete genome sequence of two closely related isolates of 'Candidatus Phytoplasma australiense' reveals genome plasticity.</title>
        <authorList>
            <person name="Andersen M.T."/>
            <person name="Liefting L.W."/>
            <person name="Havukkala I."/>
            <person name="Beever R.E."/>
        </authorList>
    </citation>
    <scope>NUCLEOTIDE SEQUENCE [LARGE SCALE GENOMIC DNA]</scope>
    <source>
        <strain evidence="11 12">NZSb11</strain>
    </source>
</reference>
<keyword evidence="4" id="KW-0560">Oxidoreductase</keyword>
<dbReference type="Pfam" id="PF00390">
    <property type="entry name" value="malic"/>
    <property type="match status" value="1"/>
</dbReference>
<evidence type="ECO:0000259" key="10">
    <source>
        <dbReference type="SMART" id="SM01274"/>
    </source>
</evidence>
<evidence type="ECO:0000256" key="8">
    <source>
        <dbReference type="RuleBase" id="RU003427"/>
    </source>
</evidence>
<dbReference type="InterPro" id="IPR045213">
    <property type="entry name" value="Malic_NAD-bd_bact_type"/>
</dbReference>
<feature type="binding site" evidence="6">
    <location>
        <position position="306"/>
    </location>
    <ligand>
        <name>(S)-malate</name>
        <dbReference type="ChEBI" id="CHEBI:15589"/>
    </ligand>
</feature>
<dbReference type="EMBL" id="CP002548">
    <property type="protein sequence ID" value="AGL90590.1"/>
    <property type="molecule type" value="Genomic_DNA"/>
</dbReference>
<organism evidence="11 12">
    <name type="scientific">Strawberry lethal yellows phytoplasma (CPA) str. NZSb11</name>
    <dbReference type="NCBI Taxonomy" id="980422"/>
    <lineage>
        <taxon>Bacteria</taxon>
        <taxon>Bacillati</taxon>
        <taxon>Mycoplasmatota</taxon>
        <taxon>Mollicutes</taxon>
        <taxon>Acholeplasmatales</taxon>
        <taxon>Acholeplasmataceae</taxon>
        <taxon>Candidatus Phytoplasma</taxon>
        <taxon>16SrXII (Stolbur group)</taxon>
    </lineage>
</organism>
<dbReference type="HOGENOM" id="CLU_034446_2_1_14"/>
<dbReference type="Gene3D" id="3.40.50.10380">
    <property type="entry name" value="Malic enzyme, N-terminal domain"/>
    <property type="match status" value="1"/>
</dbReference>
<dbReference type="PIRSF" id="PIRSF000106">
    <property type="entry name" value="ME"/>
    <property type="match status" value="1"/>
</dbReference>
<gene>
    <name evidence="11" type="primary">ytsJ</name>
    <name evidence="11" type="ORF">SLY_0675</name>
</gene>
<evidence type="ECO:0000256" key="6">
    <source>
        <dbReference type="PIRSR" id="PIRSR000106-2"/>
    </source>
</evidence>
<evidence type="ECO:0000256" key="3">
    <source>
        <dbReference type="ARBA" id="ARBA00022723"/>
    </source>
</evidence>
<dbReference type="SMART" id="SM00919">
    <property type="entry name" value="Malic_M"/>
    <property type="match status" value="1"/>
</dbReference>
<feature type="domain" description="Malic enzyme NAD-binding" evidence="9">
    <location>
        <begin position="181"/>
        <end position="404"/>
    </location>
</feature>
<dbReference type="PATRIC" id="fig|980422.3.peg.617"/>
<evidence type="ECO:0000256" key="4">
    <source>
        <dbReference type="ARBA" id="ARBA00023002"/>
    </source>
</evidence>
<feature type="domain" description="Malic enzyme N-terminal" evidence="10">
    <location>
        <begin position="36"/>
        <end position="169"/>
    </location>
</feature>
<dbReference type="InterPro" id="IPR036291">
    <property type="entry name" value="NAD(P)-bd_dom_sf"/>
</dbReference>
<comment type="cofactor">
    <cofactor evidence="7">
        <name>Mg(2+)</name>
        <dbReference type="ChEBI" id="CHEBI:18420"/>
    </cofactor>
    <cofactor evidence="7">
        <name>Mn(2+)</name>
        <dbReference type="ChEBI" id="CHEBI:29035"/>
    </cofactor>
    <text evidence="7">Divalent metal cations. Prefers magnesium or manganese.</text>
</comment>
<feature type="active site" description="Proton donor" evidence="5">
    <location>
        <position position="57"/>
    </location>
</feature>
<feature type="binding site" evidence="7">
    <location>
        <position position="154"/>
    </location>
    <ligand>
        <name>a divalent metal cation</name>
        <dbReference type="ChEBI" id="CHEBI:60240"/>
    </ligand>
</feature>
<dbReference type="Gene3D" id="3.40.50.720">
    <property type="entry name" value="NAD(P)-binding Rossmann-like Domain"/>
    <property type="match status" value="1"/>
</dbReference>
<dbReference type="InterPro" id="IPR012302">
    <property type="entry name" value="Malic_NAD-bd"/>
</dbReference>
<dbReference type="SUPFAM" id="SSF53223">
    <property type="entry name" value="Aminoacid dehydrogenase-like, N-terminal domain"/>
    <property type="match status" value="1"/>
</dbReference>
<dbReference type="FunFam" id="3.40.50.10380:FF:000003">
    <property type="entry name" value="NADP-dependent malic enzyme"/>
    <property type="match status" value="1"/>
</dbReference>
<dbReference type="PRINTS" id="PR00072">
    <property type="entry name" value="MALOXRDTASE"/>
</dbReference>
<comment type="cofactor">
    <cofactor evidence="1">
        <name>Mn(2+)</name>
        <dbReference type="ChEBI" id="CHEBI:29035"/>
    </cofactor>
</comment>
<dbReference type="SMART" id="SM01274">
    <property type="entry name" value="malic"/>
    <property type="match status" value="1"/>
</dbReference>
<evidence type="ECO:0000256" key="2">
    <source>
        <dbReference type="ARBA" id="ARBA00008785"/>
    </source>
</evidence>
<dbReference type="GO" id="GO:0004470">
    <property type="term" value="F:malic enzyme activity"/>
    <property type="evidence" value="ECO:0007669"/>
    <property type="project" value="InterPro"/>
</dbReference>
<dbReference type="Proteomes" id="UP000013941">
    <property type="component" value="Chromosome"/>
</dbReference>
<dbReference type="PANTHER" id="PTHR43237:SF4">
    <property type="entry name" value="NADP-DEPENDENT MALIC ENZYME"/>
    <property type="match status" value="1"/>
</dbReference>
<evidence type="ECO:0000313" key="12">
    <source>
        <dbReference type="Proteomes" id="UP000013941"/>
    </source>
</evidence>
<accession>R4RMN7</accession>
<dbReference type="GO" id="GO:0016616">
    <property type="term" value="F:oxidoreductase activity, acting on the CH-OH group of donors, NAD or NADP as acceptor"/>
    <property type="evidence" value="ECO:0007669"/>
    <property type="project" value="InterPro"/>
</dbReference>
<dbReference type="GO" id="GO:0046872">
    <property type="term" value="F:metal ion binding"/>
    <property type="evidence" value="ECO:0007669"/>
    <property type="project" value="UniProtKB-KW"/>
</dbReference>
<dbReference type="AlphaFoldDB" id="R4RMN7"/>
<sequence length="411" mass="44363">MIVFCLQKQPQILNQKESTEKVNLKEQALQLHEKNKGKISVTSKVRVENLSDLSLAYTPGVAEPCLKIKENPENVYRYTSKGNMVGVVTNGTAVLGLGDIGPKASLPVMEGKAILFKELAGVDAFPICIDSKNTEEIINIVKKIAPVFGAINLEDIKAPECIEIEDSLKKQLDIPILHDDQHGTAIVAAAGILNALKVVGKAIEDTQIVISGAGAAGMAVAKMLLLLNPKNIILTDKKGALQKDDLTLNKEQHKLAQITNIYQEKGILKEVIKGKDIFIGLSAPGILTSEMVASMNKDAIIFAMANPTPEIMPDEAKKGGARIIATGRSDFPNQVNNCLAFPGVFRGALDAKATQINEEMKKAAVYALKGIIKEEDLNEENILPSSFNKEVVKQISLAVKEAAQKTGVIRK</sequence>
<dbReference type="InterPro" id="IPR046346">
    <property type="entry name" value="Aminoacid_DH-like_N_sf"/>
</dbReference>